<keyword evidence="2" id="KW-0472">Membrane</keyword>
<evidence type="ECO:0000313" key="4">
    <source>
        <dbReference type="EMBL" id="ADZ09178.1"/>
    </source>
</evidence>
<dbReference type="Pfam" id="PF01345">
    <property type="entry name" value="DUF11"/>
    <property type="match status" value="1"/>
</dbReference>
<dbReference type="eggNOG" id="arCOG03607">
    <property type="taxonomic scope" value="Archaea"/>
</dbReference>
<dbReference type="HOGENOM" id="CLU_424315_0_0_2"/>
<keyword evidence="5" id="KW-1185">Reference proteome</keyword>
<dbReference type="PANTHER" id="PTHR12411">
    <property type="entry name" value="CYSTEINE PROTEASE FAMILY C1-RELATED"/>
    <property type="match status" value="1"/>
</dbReference>
<dbReference type="RefSeq" id="WP_013644529.1">
    <property type="nucleotide sequence ID" value="NC_015216.1"/>
</dbReference>
<dbReference type="InterPro" id="IPR038765">
    <property type="entry name" value="Papain-like_cys_pep_sf"/>
</dbReference>
<dbReference type="InterPro" id="IPR001434">
    <property type="entry name" value="OmcB-like_DUF11"/>
</dbReference>
<dbReference type="KEGG" id="mel:Metbo_0931"/>
<dbReference type="Gene3D" id="3.90.70.10">
    <property type="entry name" value="Cysteine proteinases"/>
    <property type="match status" value="1"/>
</dbReference>
<dbReference type="SUPFAM" id="SSF54001">
    <property type="entry name" value="Cysteine proteinases"/>
    <property type="match status" value="1"/>
</dbReference>
<dbReference type="eggNOG" id="arCOG07611">
    <property type="taxonomic scope" value="Archaea"/>
</dbReference>
<name>F0TC27_METLA</name>
<dbReference type="InterPro" id="IPR040528">
    <property type="entry name" value="Lectin-like"/>
</dbReference>
<keyword evidence="2" id="KW-0812">Transmembrane</keyword>
<reference evidence="5" key="1">
    <citation type="submission" date="2011-02" db="EMBL/GenBank/DDBJ databases">
        <title>Complete sequence of Methanobacterium sp. AL-21.</title>
        <authorList>
            <consortium name="US DOE Joint Genome Institute"/>
            <person name="Lucas S."/>
            <person name="Copeland A."/>
            <person name="Lapidus A."/>
            <person name="Cheng J.-F."/>
            <person name="Goodwin L."/>
            <person name="Pitluck S."/>
            <person name="Chertkov O."/>
            <person name="Detter J.C."/>
            <person name="Han C."/>
            <person name="Tapia R."/>
            <person name="Land M."/>
            <person name="Hauser L."/>
            <person name="Kyrpides N."/>
            <person name="Ivanova N."/>
            <person name="Mikhailova N."/>
            <person name="Pagani I."/>
            <person name="Cadillo-Quiroz H."/>
            <person name="Imachi H."/>
            <person name="Zinder S."/>
            <person name="Liu W."/>
            <person name="Woyke T."/>
        </authorList>
    </citation>
    <scope>NUCLEOTIDE SEQUENCE [LARGE SCALE GENOMIC DNA]</scope>
    <source>
        <strain evidence="5">AL-21</strain>
    </source>
</reference>
<evidence type="ECO:0000256" key="1">
    <source>
        <dbReference type="ARBA" id="ARBA00008455"/>
    </source>
</evidence>
<comment type="similarity">
    <text evidence="1">Belongs to the peptidase C1 family.</text>
</comment>
<dbReference type="Proteomes" id="UP000007490">
    <property type="component" value="Chromosome"/>
</dbReference>
<protein>
    <submittedName>
        <fullName evidence="4">Peptidase C1A papain</fullName>
    </submittedName>
</protein>
<dbReference type="AlphaFoldDB" id="F0TC27"/>
<dbReference type="InterPro" id="IPR013128">
    <property type="entry name" value="Peptidase_C1A"/>
</dbReference>
<dbReference type="OrthoDB" id="78423at2157"/>
<reference evidence="4 5" key="2">
    <citation type="journal article" date="2014" name="Int. J. Syst. Evol. Microbiol.">
        <title>Methanobacterium paludis sp. nov. and a novel strain of Methanobacterium lacus isolated from northern peatlands.</title>
        <authorList>
            <person name="Cadillo-Quiroz H."/>
            <person name="Brauer S.L."/>
            <person name="Goodson N."/>
            <person name="Yavitt J.B."/>
            <person name="Zinder S.H."/>
        </authorList>
    </citation>
    <scope>NUCLEOTIDE SEQUENCE [LARGE SCALE GENOMIC DNA]</scope>
    <source>
        <strain evidence="4 5">AL-21</strain>
    </source>
</reference>
<dbReference type="GO" id="GO:0008234">
    <property type="term" value="F:cysteine-type peptidase activity"/>
    <property type="evidence" value="ECO:0007669"/>
    <property type="project" value="InterPro"/>
</dbReference>
<feature type="domain" description="Peptidase C1A papain C-terminal" evidence="3">
    <location>
        <begin position="75"/>
        <end position="305"/>
    </location>
</feature>
<dbReference type="SMART" id="SM00645">
    <property type="entry name" value="Pept_C1"/>
    <property type="match status" value="1"/>
</dbReference>
<gene>
    <name evidence="4" type="ordered locus">Metbo_0931</name>
</gene>
<dbReference type="EMBL" id="CP002551">
    <property type="protein sequence ID" value="ADZ09178.1"/>
    <property type="molecule type" value="Genomic_DNA"/>
</dbReference>
<dbReference type="CDD" id="cd02619">
    <property type="entry name" value="Peptidase_C1"/>
    <property type="match status" value="1"/>
</dbReference>
<organism evidence="4 5">
    <name type="scientific">Methanobacterium lacus (strain AL-21)</name>
    <dbReference type="NCBI Taxonomy" id="877455"/>
    <lineage>
        <taxon>Archaea</taxon>
        <taxon>Methanobacteriati</taxon>
        <taxon>Methanobacteriota</taxon>
        <taxon>Methanomada group</taxon>
        <taxon>Methanobacteria</taxon>
        <taxon>Methanobacteriales</taxon>
        <taxon>Methanobacteriaceae</taxon>
        <taxon>Methanobacterium</taxon>
    </lineage>
</organism>
<proteinExistence type="inferred from homology"/>
<evidence type="ECO:0000259" key="3">
    <source>
        <dbReference type="SMART" id="SM00645"/>
    </source>
</evidence>
<feature type="transmembrane region" description="Helical" evidence="2">
    <location>
        <begin position="623"/>
        <end position="642"/>
    </location>
</feature>
<dbReference type="GO" id="GO:0006508">
    <property type="term" value="P:proteolysis"/>
    <property type="evidence" value="ECO:0007669"/>
    <property type="project" value="InterPro"/>
</dbReference>
<evidence type="ECO:0000313" key="5">
    <source>
        <dbReference type="Proteomes" id="UP000007490"/>
    </source>
</evidence>
<dbReference type="Pfam" id="PF00112">
    <property type="entry name" value="Peptidase_C1"/>
    <property type="match status" value="1"/>
</dbReference>
<sequence length="645" mass="71201" precursor="true">MDTQRKQLTVLMVLCGLFLSLLICGGVSASNNTSVNNISGSSNSKTTSYQVTTQTVVTKSKITTKNASVNSSTGIPYYYDLRKLGKLTPVKNQGFSDVCWAFAVTGSLESTTLKYKSWNFSENNMKDLLSRGYKYGFDRGYDDAGCWEEALAYLNSYIGPVTGAQDPFNEFSGSSPTNLKPAVHVQNTIQLQSRTLNGVMNNTAIKEALMKYGAIYSLMTFQDSYYNPNTYGYYYKGNGDYNHAICIVGWDDNYSKTNFVGNPPGNGAFIIRNSWGADWGDQGYFYVSYYDKNLANTDDNIIFMTGESVKNYDNIYQYDPFGDVGNYGYDNDVGWFSNVFKSNGRELLKAASFYATQPNTSYKIYVYLNPVGNNPRSGILAAVQQGIISSAGYKTIVLNNFVNLMKNQKFSIVVKLVSPDDYQPITIEYPLIDYSSKARASPGQSFISPNGISWEDMTSVIGNANVCLKAFTSNLGADLAISVKASNNHPKINSIVYYYVKVTNLGPQESFNVVVNSLFATKLDFISYIKSMGSYDQTSNIWSIGNLPTGSVAYLILKFTVTETGEITNNFIVSSKTYDYNLSNNAFTSTIFTATDQNGTIRSNNLNASKFVASKSIPMKDTGFPLIPLIVGILLVTLGSAFKRK</sequence>
<dbReference type="STRING" id="877455.Metbo_0931"/>
<evidence type="ECO:0000256" key="2">
    <source>
        <dbReference type="SAM" id="Phobius"/>
    </source>
</evidence>
<dbReference type="GeneID" id="10277380"/>
<keyword evidence="2" id="KW-1133">Transmembrane helix</keyword>
<dbReference type="InterPro" id="IPR000668">
    <property type="entry name" value="Peptidase_C1A_C"/>
</dbReference>
<accession>F0TC27</accession>
<dbReference type="Pfam" id="PF18560">
    <property type="entry name" value="Lectin_like"/>
    <property type="match status" value="1"/>
</dbReference>